<keyword evidence="6" id="KW-1185">Reference proteome</keyword>
<keyword evidence="2" id="KW-0677">Repeat</keyword>
<evidence type="ECO:0000313" key="5">
    <source>
        <dbReference type="EMBL" id="OSD00768.1"/>
    </source>
</evidence>
<evidence type="ECO:0000313" key="6">
    <source>
        <dbReference type="Proteomes" id="UP000193067"/>
    </source>
</evidence>
<dbReference type="InterPro" id="IPR011044">
    <property type="entry name" value="Quino_amine_DH_bsu"/>
</dbReference>
<evidence type="ECO:0000256" key="4">
    <source>
        <dbReference type="SAM" id="MobiDB-lite"/>
    </source>
</evidence>
<reference evidence="5 6" key="1">
    <citation type="journal article" date="2015" name="Biotechnol. Biofuels">
        <title>Enhanced degradation of softwood versus hardwood by the white-rot fungus Pycnoporus coccineus.</title>
        <authorList>
            <person name="Couturier M."/>
            <person name="Navarro D."/>
            <person name="Chevret D."/>
            <person name="Henrissat B."/>
            <person name="Piumi F."/>
            <person name="Ruiz-Duenas F.J."/>
            <person name="Martinez A.T."/>
            <person name="Grigoriev I.V."/>
            <person name="Riley R."/>
            <person name="Lipzen A."/>
            <person name="Berrin J.G."/>
            <person name="Master E.R."/>
            <person name="Rosso M.N."/>
        </authorList>
    </citation>
    <scope>NUCLEOTIDE SEQUENCE [LARGE SCALE GENOMIC DNA]</scope>
    <source>
        <strain evidence="5 6">BRFM310</strain>
    </source>
</reference>
<name>A0A1Y2II14_TRAC3</name>
<dbReference type="PANTHER" id="PTHR19879">
    <property type="entry name" value="TRANSCRIPTION INITIATION FACTOR TFIID"/>
    <property type="match status" value="1"/>
</dbReference>
<dbReference type="InterPro" id="IPR020472">
    <property type="entry name" value="WD40_PAC1"/>
</dbReference>
<feature type="region of interest" description="Disordered" evidence="4">
    <location>
        <begin position="298"/>
        <end position="333"/>
    </location>
</feature>
<dbReference type="PANTHER" id="PTHR19879:SF9">
    <property type="entry name" value="TRANSCRIPTION INITIATION FACTOR TFIID SUBUNIT 5"/>
    <property type="match status" value="1"/>
</dbReference>
<feature type="repeat" description="WD" evidence="3">
    <location>
        <begin position="525"/>
        <end position="566"/>
    </location>
</feature>
<accession>A0A1Y2II14</accession>
<dbReference type="Gene3D" id="2.130.10.10">
    <property type="entry name" value="YVTN repeat-like/Quinoprotein amine dehydrogenase"/>
    <property type="match status" value="3"/>
</dbReference>
<evidence type="ECO:0000256" key="3">
    <source>
        <dbReference type="PROSITE-ProRule" id="PRU00221"/>
    </source>
</evidence>
<feature type="compositionally biased region" description="Basic and acidic residues" evidence="4">
    <location>
        <begin position="860"/>
        <end position="890"/>
    </location>
</feature>
<feature type="repeat" description="WD" evidence="3">
    <location>
        <begin position="651"/>
        <end position="692"/>
    </location>
</feature>
<dbReference type="Proteomes" id="UP000193067">
    <property type="component" value="Unassembled WGS sequence"/>
</dbReference>
<proteinExistence type="predicted"/>
<dbReference type="PRINTS" id="PR00320">
    <property type="entry name" value="GPROTEINBRPT"/>
</dbReference>
<dbReference type="SMART" id="SM00320">
    <property type="entry name" value="WD40"/>
    <property type="match status" value="8"/>
</dbReference>
<feature type="region of interest" description="Disordered" evidence="4">
    <location>
        <begin position="819"/>
        <end position="890"/>
    </location>
</feature>
<evidence type="ECO:0000256" key="1">
    <source>
        <dbReference type="ARBA" id="ARBA00022574"/>
    </source>
</evidence>
<dbReference type="PROSITE" id="PS50082">
    <property type="entry name" value="WD_REPEATS_2"/>
    <property type="match status" value="7"/>
</dbReference>
<organism evidence="5 6">
    <name type="scientific">Trametes coccinea (strain BRFM310)</name>
    <name type="common">Pycnoporus coccineus</name>
    <dbReference type="NCBI Taxonomy" id="1353009"/>
    <lineage>
        <taxon>Eukaryota</taxon>
        <taxon>Fungi</taxon>
        <taxon>Dikarya</taxon>
        <taxon>Basidiomycota</taxon>
        <taxon>Agaricomycotina</taxon>
        <taxon>Agaricomycetes</taxon>
        <taxon>Polyporales</taxon>
        <taxon>Polyporaceae</taxon>
        <taxon>Trametes</taxon>
    </lineage>
</organism>
<evidence type="ECO:0000256" key="2">
    <source>
        <dbReference type="ARBA" id="ARBA00022737"/>
    </source>
</evidence>
<feature type="repeat" description="WD" evidence="3">
    <location>
        <begin position="567"/>
        <end position="599"/>
    </location>
</feature>
<feature type="repeat" description="WD" evidence="3">
    <location>
        <begin position="609"/>
        <end position="650"/>
    </location>
</feature>
<dbReference type="CDD" id="cd00200">
    <property type="entry name" value="WD40"/>
    <property type="match status" value="1"/>
</dbReference>
<dbReference type="PROSITE" id="PS50294">
    <property type="entry name" value="WD_REPEATS_REGION"/>
    <property type="match status" value="6"/>
</dbReference>
<feature type="repeat" description="WD" evidence="3">
    <location>
        <begin position="483"/>
        <end position="524"/>
    </location>
</feature>
<dbReference type="InterPro" id="IPR019775">
    <property type="entry name" value="WD40_repeat_CS"/>
</dbReference>
<dbReference type="Pfam" id="PF00400">
    <property type="entry name" value="WD40"/>
    <property type="match status" value="7"/>
</dbReference>
<feature type="repeat" description="WD" evidence="3">
    <location>
        <begin position="736"/>
        <end position="777"/>
    </location>
</feature>
<dbReference type="InterPro" id="IPR015943">
    <property type="entry name" value="WD40/YVTN_repeat-like_dom_sf"/>
</dbReference>
<dbReference type="InterPro" id="IPR001680">
    <property type="entry name" value="WD40_rpt"/>
</dbReference>
<feature type="compositionally biased region" description="Acidic residues" evidence="4">
    <location>
        <begin position="453"/>
        <end position="463"/>
    </location>
</feature>
<dbReference type="PROSITE" id="PS00678">
    <property type="entry name" value="WD_REPEATS_1"/>
    <property type="match status" value="2"/>
</dbReference>
<dbReference type="SUPFAM" id="SSF50969">
    <property type="entry name" value="YVTN repeat-like/Quinoprotein amine dehydrogenase"/>
    <property type="match status" value="1"/>
</dbReference>
<feature type="compositionally biased region" description="Basic and acidic residues" evidence="4">
    <location>
        <begin position="464"/>
        <end position="473"/>
    </location>
</feature>
<dbReference type="OrthoDB" id="2754813at2759"/>
<feature type="repeat" description="WD" evidence="3">
    <location>
        <begin position="778"/>
        <end position="808"/>
    </location>
</feature>
<gene>
    <name evidence="5" type="ORF">PYCCODRAFT_1413871</name>
</gene>
<dbReference type="AlphaFoldDB" id="A0A1Y2II14"/>
<keyword evidence="1 3" id="KW-0853">WD repeat</keyword>
<sequence>MPPLPPIYEIYSRQLLPAQYGLPLWDAELEDNKYEVEIGTVGRIESGKFWRLFNAAKPADDPDQKHGVPSDYEPLNILPRRLDKWEVLKQPLLYSATVKSRDLEATLNAGSPDGNIMAGGSAKFVCKENTGAFLLHTPPAKREKMSNKSAIVNYMRYNFDHWLEFANGECGMMLSQDQLYFVHGTVKTSRWACAAFHGNCRNREGSVQAQLLNAGLNLSISLSSEDSTRLEYNFGPTTGTNDRDPFLTSTSGSSVGTQTIGVAEEPPKRDQCIFLNYFKAKKRLFFARRLMEAAAGAHELPPADHDDTDTNDPVAAQESWSSGSDSEFEEGPQSAKMYDPVDFLLDYIIEHSNAEMAIACDTDLFALFQNIPFPVDIPAAILEIRPPIHVDESGAGTISVDHSVAEEPLRELSDLRVKPQAEPEPLTQTYVDLPSGFWNDTPAPTSPSPRSEDEPDNEGGLAEEEARLRREAKQAALPWQPAAAGHTGAVTSLTYSHDSKLLATGSDDGSIIIWDTSDQSVIRRWDAHMDVIWSLVFSPDDKRLASASADTTAMVWSVETDEQLATMQGHEDVIRAMAWSSDGKTIGTGSDDLHVNVWDADIYELKHRMQAGHAFVTYVKFSHNSRWLASTSADFCCRIWNVETGDLHKSLEGHEGIVWFCDFDLEDRRIATCADDATARIWNVETGELLLDVHQHLGPVWNVLFSPPDGKRVLTVSNDMSMNICDSYTGSELVELEGHESVIHTGCFSPDGKYVASASADYSVRLWRAEDGKLLLTFNEHEDKVTMVMFGPDGNTLTSGADDGTVRIRTINEWDPDRAKLEDEDWRDCEDDEDEDEDENDGDTNVGPGEGEGIGKGKGKGKEKARWQSHHEEDVLASKGNDKGKEQASD</sequence>
<dbReference type="EMBL" id="KZ084116">
    <property type="protein sequence ID" value="OSD00768.1"/>
    <property type="molecule type" value="Genomic_DNA"/>
</dbReference>
<protein>
    <submittedName>
        <fullName evidence="5">WD40 repeat-like protein</fullName>
    </submittedName>
</protein>
<feature type="compositionally biased region" description="Acidic residues" evidence="4">
    <location>
        <begin position="822"/>
        <end position="842"/>
    </location>
</feature>
<feature type="region of interest" description="Disordered" evidence="4">
    <location>
        <begin position="429"/>
        <end position="483"/>
    </location>
</feature>
<dbReference type="STRING" id="1353009.A0A1Y2II14"/>